<dbReference type="GO" id="GO:0043565">
    <property type="term" value="F:sequence-specific DNA binding"/>
    <property type="evidence" value="ECO:0007669"/>
    <property type="project" value="InterPro"/>
</dbReference>
<organism evidence="5 6">
    <name type="scientific">Pedobacter cryoconitis</name>
    <dbReference type="NCBI Taxonomy" id="188932"/>
    <lineage>
        <taxon>Bacteria</taxon>
        <taxon>Pseudomonadati</taxon>
        <taxon>Bacteroidota</taxon>
        <taxon>Sphingobacteriia</taxon>
        <taxon>Sphingobacteriales</taxon>
        <taxon>Sphingobacteriaceae</taxon>
        <taxon>Pedobacter</taxon>
    </lineage>
</organism>
<dbReference type="PROSITE" id="PS01124">
    <property type="entry name" value="HTH_ARAC_FAMILY_2"/>
    <property type="match status" value="1"/>
</dbReference>
<evidence type="ECO:0000256" key="1">
    <source>
        <dbReference type="ARBA" id="ARBA00023015"/>
    </source>
</evidence>
<dbReference type="SUPFAM" id="SSF51215">
    <property type="entry name" value="Regulatory protein AraC"/>
    <property type="match status" value="1"/>
</dbReference>
<dbReference type="InterPro" id="IPR037923">
    <property type="entry name" value="HTH-like"/>
</dbReference>
<dbReference type="InterPro" id="IPR009057">
    <property type="entry name" value="Homeodomain-like_sf"/>
</dbReference>
<evidence type="ECO:0000313" key="5">
    <source>
        <dbReference type="EMBL" id="AMP98827.1"/>
    </source>
</evidence>
<reference evidence="5 6" key="1">
    <citation type="submission" date="2016-03" db="EMBL/GenBank/DDBJ databases">
        <title>Complete genome sequence of Pedobacter cryoconitis PAMC 27485.</title>
        <authorList>
            <person name="Lee J."/>
            <person name="Kim O.-S."/>
        </authorList>
    </citation>
    <scope>NUCLEOTIDE SEQUENCE [LARGE SCALE GENOMIC DNA]</scope>
    <source>
        <strain evidence="5 6">PAMC 27485</strain>
    </source>
</reference>
<accession>A0A127VC82</accession>
<keyword evidence="2" id="KW-0238">DNA-binding</keyword>
<keyword evidence="3" id="KW-0804">Transcription</keyword>
<sequence>MGKLSKHKRTSIPVHKLQERTSLGILIRNFVNFNRHDMRKLGAHRDDHYILILQEYGHSHVNIDFKTIVVDGCAAFFILPGQVHYVPESEETTGWFMAIDSSLVDKSYQQVFEELALHQQTMLVSTEKVAQLEKCAALLCGMFDGDGQALMPGTVIHSLASAYVGIFAALYKSSSPEKDKQQLRPEMITSEFRKLVSSQFKTLKNPSQYADILSLSLSYLNEVVKAVTGFPVSYWIHHEIILEAKRMLYYSDLSVKQIAFSLGYDDHAYFSRLFSKVAGVPAVQFRKDYRE</sequence>
<keyword evidence="1" id="KW-0805">Transcription regulation</keyword>
<dbReference type="InterPro" id="IPR018060">
    <property type="entry name" value="HTH_AraC"/>
</dbReference>
<dbReference type="PATRIC" id="fig|188932.3.peg.2009"/>
<dbReference type="Gene3D" id="1.10.10.60">
    <property type="entry name" value="Homeodomain-like"/>
    <property type="match status" value="1"/>
</dbReference>
<dbReference type="Proteomes" id="UP000071561">
    <property type="component" value="Chromosome"/>
</dbReference>
<evidence type="ECO:0000256" key="3">
    <source>
        <dbReference type="ARBA" id="ARBA00023163"/>
    </source>
</evidence>
<dbReference type="Pfam" id="PF12833">
    <property type="entry name" value="HTH_18"/>
    <property type="match status" value="1"/>
</dbReference>
<dbReference type="PANTHER" id="PTHR43280">
    <property type="entry name" value="ARAC-FAMILY TRANSCRIPTIONAL REGULATOR"/>
    <property type="match status" value="1"/>
</dbReference>
<gene>
    <name evidence="5" type="ORF">AY601_1920</name>
</gene>
<dbReference type="OrthoDB" id="2585681at2"/>
<feature type="domain" description="HTH araC/xylS-type" evidence="4">
    <location>
        <begin position="190"/>
        <end position="288"/>
    </location>
</feature>
<evidence type="ECO:0000259" key="4">
    <source>
        <dbReference type="PROSITE" id="PS01124"/>
    </source>
</evidence>
<evidence type="ECO:0000313" key="6">
    <source>
        <dbReference type="Proteomes" id="UP000071561"/>
    </source>
</evidence>
<dbReference type="SUPFAM" id="SSF46689">
    <property type="entry name" value="Homeodomain-like"/>
    <property type="match status" value="1"/>
</dbReference>
<proteinExistence type="predicted"/>
<dbReference type="GO" id="GO:0003700">
    <property type="term" value="F:DNA-binding transcription factor activity"/>
    <property type="evidence" value="ECO:0007669"/>
    <property type="project" value="InterPro"/>
</dbReference>
<keyword evidence="6" id="KW-1185">Reference proteome</keyword>
<dbReference type="KEGG" id="pcm:AY601_1920"/>
<dbReference type="PANTHER" id="PTHR43280:SF28">
    <property type="entry name" value="HTH-TYPE TRANSCRIPTIONAL ACTIVATOR RHAS"/>
    <property type="match status" value="1"/>
</dbReference>
<name>A0A127VC82_9SPHI</name>
<dbReference type="SMART" id="SM00342">
    <property type="entry name" value="HTH_ARAC"/>
    <property type="match status" value="1"/>
</dbReference>
<dbReference type="AlphaFoldDB" id="A0A127VC82"/>
<evidence type="ECO:0000256" key="2">
    <source>
        <dbReference type="ARBA" id="ARBA00023125"/>
    </source>
</evidence>
<dbReference type="RefSeq" id="WP_084359180.1">
    <property type="nucleotide sequence ID" value="NZ_CP014504.1"/>
</dbReference>
<protein>
    <submittedName>
        <fullName evidence="5">AraC family transcriptional regulator</fullName>
    </submittedName>
</protein>
<dbReference type="EMBL" id="CP014504">
    <property type="protein sequence ID" value="AMP98827.1"/>
    <property type="molecule type" value="Genomic_DNA"/>
</dbReference>